<dbReference type="Gene3D" id="1.25.40.10">
    <property type="entry name" value="Tetratricopeptide repeat domain"/>
    <property type="match status" value="1"/>
</dbReference>
<feature type="domain" description="DUF5107" evidence="2">
    <location>
        <begin position="54"/>
        <end position="330"/>
    </location>
</feature>
<dbReference type="SUPFAM" id="SSF48452">
    <property type="entry name" value="TPR-like"/>
    <property type="match status" value="1"/>
</dbReference>
<dbReference type="EMBL" id="BSTX01000001">
    <property type="protein sequence ID" value="GLZ75343.1"/>
    <property type="molecule type" value="Genomic_DNA"/>
</dbReference>
<dbReference type="Pfam" id="PF17128">
    <property type="entry name" value="DUF5107"/>
    <property type="match status" value="1"/>
</dbReference>
<gene>
    <name evidence="3" type="ORF">Afil01_01500</name>
</gene>
<name>A0A9W6SG13_9ACTN</name>
<reference evidence="3" key="1">
    <citation type="submission" date="2023-03" db="EMBL/GenBank/DDBJ databases">
        <title>Actinorhabdospora filicis NBRC 111898.</title>
        <authorList>
            <person name="Ichikawa N."/>
            <person name="Sato H."/>
            <person name="Tonouchi N."/>
        </authorList>
    </citation>
    <scope>NUCLEOTIDE SEQUENCE</scope>
    <source>
        <strain evidence="3">NBRC 111898</strain>
    </source>
</reference>
<dbReference type="InterPro" id="IPR033396">
    <property type="entry name" value="DUF5107"/>
</dbReference>
<feature type="region of interest" description="Disordered" evidence="1">
    <location>
        <begin position="405"/>
        <end position="429"/>
    </location>
</feature>
<dbReference type="Proteomes" id="UP001165079">
    <property type="component" value="Unassembled WGS sequence"/>
</dbReference>
<evidence type="ECO:0000259" key="2">
    <source>
        <dbReference type="Pfam" id="PF17128"/>
    </source>
</evidence>
<proteinExistence type="predicted"/>
<sequence length="649" mass="70797">MPELRIETLSLPIAPLGPPSPLPPLPGAGDDLHAEATVNVPGECFDLAYGRTPSVLPYSWQDGYGRDREPGELRVAVLENDRLRATIALDLGARLWSLVDKETGRELLYRNPVLQPANLALRNAWFSGGVEWNLGTTGHTPLTCAPMHAARVDTPDGPVLRVWEHERLREIPYQLDFALPEGSRFLYVHVRLVNTRDVDVPVYWWSNIAVPATPGARVIAPADGAYRFAYEGELSLIGAPVHDGLDYTYPDRAPHAADYFFRLEEGRRPWIAAVDASGTGLVQTSTARLTGRKLFVWGENPGGHRWQDWLTEPGSGRYLEIQAGLARTQLEHLPMPAGESWTWVEAYGAVEAEGAHGDWAAAREAVERDLRERLPVPALNVRLAEWDFDAVPGERLHTGSGWGALEEHRRRSRSEPVPELPGIPFAQDTIGPEQEDWLTLAWTGSLPEPDPAVPPVSHVAGPWNPLLVGGDWSMAYHRGIARAAAGDLDAAREEFRESAAVRPNAWALRALGHLDGDADAYLAAWELAPGVRQLAVETGEALLAAGRAPEAAALLAALPPDMAAHGRVTVTRIRAAIATGALEEAAALFAAGFDVPDLREGEISLDALWFELAERTVADALGTPVTDEVRAKARADFPLPARYDFRMIG</sequence>
<dbReference type="RefSeq" id="WP_285660583.1">
    <property type="nucleotide sequence ID" value="NZ_BSTX01000001.1"/>
</dbReference>
<keyword evidence="4" id="KW-1185">Reference proteome</keyword>
<feature type="compositionally biased region" description="Basic and acidic residues" evidence="1">
    <location>
        <begin position="405"/>
        <end position="416"/>
    </location>
</feature>
<accession>A0A9W6SG13</accession>
<protein>
    <recommendedName>
        <fullName evidence="2">DUF5107 domain-containing protein</fullName>
    </recommendedName>
</protein>
<comment type="caution">
    <text evidence="3">The sequence shown here is derived from an EMBL/GenBank/DDBJ whole genome shotgun (WGS) entry which is preliminary data.</text>
</comment>
<evidence type="ECO:0000256" key="1">
    <source>
        <dbReference type="SAM" id="MobiDB-lite"/>
    </source>
</evidence>
<evidence type="ECO:0000313" key="3">
    <source>
        <dbReference type="EMBL" id="GLZ75343.1"/>
    </source>
</evidence>
<organism evidence="3 4">
    <name type="scientific">Actinorhabdospora filicis</name>
    <dbReference type="NCBI Taxonomy" id="1785913"/>
    <lineage>
        <taxon>Bacteria</taxon>
        <taxon>Bacillati</taxon>
        <taxon>Actinomycetota</taxon>
        <taxon>Actinomycetes</taxon>
        <taxon>Micromonosporales</taxon>
        <taxon>Micromonosporaceae</taxon>
        <taxon>Actinorhabdospora</taxon>
    </lineage>
</organism>
<dbReference type="AlphaFoldDB" id="A0A9W6SG13"/>
<evidence type="ECO:0000313" key="4">
    <source>
        <dbReference type="Proteomes" id="UP001165079"/>
    </source>
</evidence>
<dbReference type="InterPro" id="IPR011990">
    <property type="entry name" value="TPR-like_helical_dom_sf"/>
</dbReference>